<organism evidence="3 4">
    <name type="scientific">Eleutherodactylus coqui</name>
    <name type="common">Puerto Rican coqui</name>
    <dbReference type="NCBI Taxonomy" id="57060"/>
    <lineage>
        <taxon>Eukaryota</taxon>
        <taxon>Metazoa</taxon>
        <taxon>Chordata</taxon>
        <taxon>Craniata</taxon>
        <taxon>Vertebrata</taxon>
        <taxon>Euteleostomi</taxon>
        <taxon>Amphibia</taxon>
        <taxon>Batrachia</taxon>
        <taxon>Anura</taxon>
        <taxon>Neobatrachia</taxon>
        <taxon>Hyloidea</taxon>
        <taxon>Eleutherodactylidae</taxon>
        <taxon>Eleutherodactylinae</taxon>
        <taxon>Eleutherodactylus</taxon>
        <taxon>Eleutherodactylus</taxon>
    </lineage>
</organism>
<accession>A0A8J6EU82</accession>
<comment type="caution">
    <text evidence="3">The sequence shown here is derived from an EMBL/GenBank/DDBJ whole genome shotgun (WGS) entry which is preliminary data.</text>
</comment>
<evidence type="ECO:0000256" key="1">
    <source>
        <dbReference type="ARBA" id="ARBA00022691"/>
    </source>
</evidence>
<proteinExistence type="predicted"/>
<dbReference type="Gene3D" id="2.70.160.11">
    <property type="entry name" value="Hnrnp arginine n-methyltransferase1"/>
    <property type="match status" value="1"/>
</dbReference>
<evidence type="ECO:0000313" key="4">
    <source>
        <dbReference type="Proteomes" id="UP000770717"/>
    </source>
</evidence>
<protein>
    <recommendedName>
        <fullName evidence="2">Protein arginine N-methyltransferase domain-containing protein</fullName>
    </recommendedName>
</protein>
<keyword evidence="4" id="KW-1185">Reference proteome</keyword>
<reference evidence="3" key="1">
    <citation type="thesis" date="2020" institute="ProQuest LLC" country="789 East Eisenhower Parkway, Ann Arbor, MI, USA">
        <title>Comparative Genomics and Chromosome Evolution.</title>
        <authorList>
            <person name="Mudd A.B."/>
        </authorList>
    </citation>
    <scope>NUCLEOTIDE SEQUENCE</scope>
    <source>
        <strain evidence="3">HN-11 Male</strain>
        <tissue evidence="3">Kidney and liver</tissue>
    </source>
</reference>
<dbReference type="OrthoDB" id="412876at2759"/>
<name>A0A8J6EU82_ELECQ</name>
<dbReference type="EMBL" id="WNTK01000012">
    <property type="protein sequence ID" value="KAG9475243.1"/>
    <property type="molecule type" value="Genomic_DNA"/>
</dbReference>
<dbReference type="AlphaFoldDB" id="A0A8J6EU82"/>
<keyword evidence="1" id="KW-0949">S-adenosyl-L-methionine</keyword>
<dbReference type="Pfam" id="PF22528">
    <property type="entry name" value="PRMT_C"/>
    <property type="match status" value="1"/>
</dbReference>
<dbReference type="SUPFAM" id="SSF53335">
    <property type="entry name" value="S-adenosyl-L-methionine-dependent methyltransferases"/>
    <property type="match status" value="1"/>
</dbReference>
<dbReference type="InterPro" id="IPR029063">
    <property type="entry name" value="SAM-dependent_MTases_sf"/>
</dbReference>
<dbReference type="Proteomes" id="UP000770717">
    <property type="component" value="Unassembled WGS sequence"/>
</dbReference>
<evidence type="ECO:0000259" key="2">
    <source>
        <dbReference type="Pfam" id="PF22528"/>
    </source>
</evidence>
<feature type="domain" description="Protein arginine N-methyltransferase" evidence="2">
    <location>
        <begin position="30"/>
        <end position="97"/>
    </location>
</feature>
<dbReference type="InterPro" id="IPR055135">
    <property type="entry name" value="PRMT_dom"/>
</dbReference>
<gene>
    <name evidence="3" type="ORF">GDO78_003607</name>
</gene>
<evidence type="ECO:0000313" key="3">
    <source>
        <dbReference type="EMBL" id="KAG9475243.1"/>
    </source>
</evidence>
<sequence length="106" mass="11910">MAECLYLAISVSPIETAKSLDFRESQEAEPHPLWEYPCRALSDPTKLLTFDFRKKIPTEEMKAEGSLSLVRSGVCHGVVLWMEYQLTEDISISTGLLQVSDETVSD</sequence>